<dbReference type="EMBL" id="CP093347">
    <property type="protein sequence ID" value="WOH01030.1"/>
    <property type="molecule type" value="Genomic_DNA"/>
</dbReference>
<proteinExistence type="predicted"/>
<sequence length="128" mass="13868">MSRTHISANFCSETGYDRKDPGSEEEHLSGSEVTMSSSETGSEHNTTRVLGMTNFNITKDGKSFLSSLGQSPLAWRSKPDASAEIYDERLGSQSEWSGGSLLDASTDDSLNSPREALLGERSQDTSEI</sequence>
<organism evidence="2">
    <name type="scientific">Daucus carota subsp. sativus</name>
    <name type="common">Carrot</name>
    <dbReference type="NCBI Taxonomy" id="79200"/>
    <lineage>
        <taxon>Eukaryota</taxon>
        <taxon>Viridiplantae</taxon>
        <taxon>Streptophyta</taxon>
        <taxon>Embryophyta</taxon>
        <taxon>Tracheophyta</taxon>
        <taxon>Spermatophyta</taxon>
        <taxon>Magnoliopsida</taxon>
        <taxon>eudicotyledons</taxon>
        <taxon>Gunneridae</taxon>
        <taxon>Pentapetalae</taxon>
        <taxon>asterids</taxon>
        <taxon>campanulids</taxon>
        <taxon>Apiales</taxon>
        <taxon>Apiaceae</taxon>
        <taxon>Apioideae</taxon>
        <taxon>Scandiceae</taxon>
        <taxon>Daucinae</taxon>
        <taxon>Daucus</taxon>
        <taxon>Daucus sect. Daucus</taxon>
    </lineage>
</organism>
<accession>A0A162A391</accession>
<feature type="compositionally biased region" description="Basic and acidic residues" evidence="1">
    <location>
        <begin position="15"/>
        <end position="29"/>
    </location>
</feature>
<keyword evidence="4" id="KW-1185">Reference proteome</keyword>
<gene>
    <name evidence="2" type="ORF">DCAR_017803</name>
    <name evidence="3" type="ORF">DCAR_0520408</name>
</gene>
<evidence type="ECO:0000313" key="4">
    <source>
        <dbReference type="Proteomes" id="UP000077755"/>
    </source>
</evidence>
<feature type="compositionally biased region" description="Basic and acidic residues" evidence="1">
    <location>
        <begin position="117"/>
        <end position="128"/>
    </location>
</feature>
<evidence type="ECO:0000313" key="2">
    <source>
        <dbReference type="EMBL" id="KZM94560.1"/>
    </source>
</evidence>
<feature type="compositionally biased region" description="Polar residues" evidence="1">
    <location>
        <begin position="31"/>
        <end position="40"/>
    </location>
</feature>
<name>A0A162A391_DAUCS</name>
<reference evidence="2" key="1">
    <citation type="journal article" date="2016" name="Nat. Genet.">
        <title>A high-quality carrot genome assembly provides new insights into carotenoid accumulation and asterid genome evolution.</title>
        <authorList>
            <person name="Iorizzo M."/>
            <person name="Ellison S."/>
            <person name="Senalik D."/>
            <person name="Zeng P."/>
            <person name="Satapoomin P."/>
            <person name="Huang J."/>
            <person name="Bowman M."/>
            <person name="Iovene M."/>
            <person name="Sanseverino W."/>
            <person name="Cavagnaro P."/>
            <person name="Yildiz M."/>
            <person name="Macko-Podgorni A."/>
            <person name="Moranska E."/>
            <person name="Grzebelus E."/>
            <person name="Grzebelus D."/>
            <person name="Ashrafi H."/>
            <person name="Zheng Z."/>
            <person name="Cheng S."/>
            <person name="Spooner D."/>
            <person name="Van Deynze A."/>
            <person name="Simon P."/>
        </authorList>
    </citation>
    <scope>NUCLEOTIDE SEQUENCE [LARGE SCALE GENOMIC DNA]</scope>
    <source>
        <tissue evidence="2">Leaf</tissue>
    </source>
</reference>
<reference evidence="3" key="2">
    <citation type="submission" date="2022-03" db="EMBL/GenBank/DDBJ databases">
        <title>Draft title - Genomic analysis of global carrot germplasm unveils the trajectory of domestication and the origin of high carotenoid orange carrot.</title>
        <authorList>
            <person name="Iorizzo M."/>
            <person name="Ellison S."/>
            <person name="Senalik D."/>
            <person name="Macko-Podgorni A."/>
            <person name="Grzebelus D."/>
            <person name="Bostan H."/>
            <person name="Rolling W."/>
            <person name="Curaba J."/>
            <person name="Simon P."/>
        </authorList>
    </citation>
    <scope>NUCLEOTIDE SEQUENCE</scope>
    <source>
        <tissue evidence="3">Leaf</tissue>
    </source>
</reference>
<dbReference type="Gramene" id="KZM94560">
    <property type="protein sequence ID" value="KZM94560"/>
    <property type="gene ID" value="DCAR_017803"/>
</dbReference>
<evidence type="ECO:0000313" key="3">
    <source>
        <dbReference type="EMBL" id="WOH01030.1"/>
    </source>
</evidence>
<dbReference type="Proteomes" id="UP000077755">
    <property type="component" value="Chromosome 5"/>
</dbReference>
<dbReference type="AlphaFoldDB" id="A0A162A391"/>
<feature type="compositionally biased region" description="Polar residues" evidence="1">
    <location>
        <begin position="1"/>
        <end position="12"/>
    </location>
</feature>
<dbReference type="EMBL" id="LNRQ01000005">
    <property type="protein sequence ID" value="KZM94560.1"/>
    <property type="molecule type" value="Genomic_DNA"/>
</dbReference>
<protein>
    <submittedName>
        <fullName evidence="2">Uncharacterized protein</fullName>
    </submittedName>
</protein>
<feature type="region of interest" description="Disordered" evidence="1">
    <location>
        <begin position="89"/>
        <end position="128"/>
    </location>
</feature>
<evidence type="ECO:0000256" key="1">
    <source>
        <dbReference type="SAM" id="MobiDB-lite"/>
    </source>
</evidence>
<feature type="region of interest" description="Disordered" evidence="1">
    <location>
        <begin position="1"/>
        <end position="48"/>
    </location>
</feature>